<sequence length="324" mass="36977">MLSVNENEFQWEQKYRPKSISECILPEADKKIFAQIVKQGRIPSMILHSPSPGTGKTTVAKALCEDVGVDYLFVNGADCKIDFIRDEITRFAQSVSLDEEKREKGKVVIIDEYDRAGLADAQRHLRSFSEAYSNNVTFIITANDLEGIIPALRSRFDPITFGSPTKDDQLRMMKEMIVRCKAILDKEGVPVEEMRVLAELVKQNFPDFRRVMKLLDRYAKHGKIDAGVLSMVIESSNTEVTDVVEALKTKQFANVRKLAPRYTNTYAQFVKKLYNELYTQVKPASIIRLTEIIGENNQMFAHAADKEIHIVFLLMQLMVELEFV</sequence>
<keyword evidence="4" id="KW-0238">DNA-binding</keyword>
<reference evidence="6 7" key="1">
    <citation type="submission" date="2012-08" db="EMBL/GenBank/DDBJ databases">
        <title>Selection and characterization of a candidate therapeutic bacteriophage that lyses the German Escherichia coli O104:H4 outbreak strain.</title>
        <authorList>
            <person name="Merabishvilli M."/>
            <person name="De Vos D."/>
            <person name="Verbeken G."/>
            <person name="Kropinski A."/>
            <person name="Vandenheuvel D."/>
            <person name="Lavigne R."/>
            <person name="Wattiau P."/>
            <person name="Mast J."/>
            <person name="Ragimbeau C."/>
            <person name="Mossong J."/>
            <person name="Scheres J."/>
            <person name="Chanishvili N."/>
            <person name="Vaneechoutte M."/>
            <person name="Pirnay J.P."/>
        </authorList>
    </citation>
    <scope>NUCLEOTIDE SEQUENCE [LARGE SCALE GENOMIC DNA]</scope>
</reference>
<dbReference type="GeneID" id="23301079"/>
<dbReference type="Gene3D" id="3.40.50.300">
    <property type="entry name" value="P-loop containing nucleotide triphosphate hydrolases"/>
    <property type="match status" value="1"/>
</dbReference>
<dbReference type="InterPro" id="IPR048817">
    <property type="entry name" value="Gp44_C"/>
</dbReference>
<accession>A0A0B7MR45</accession>
<dbReference type="GO" id="GO:0006261">
    <property type="term" value="P:DNA-templated DNA replication"/>
    <property type="evidence" value="ECO:0007669"/>
    <property type="project" value="TreeGrafter"/>
</dbReference>
<dbReference type="Gene3D" id="1.20.272.10">
    <property type="match status" value="1"/>
</dbReference>
<dbReference type="Pfam" id="PF00004">
    <property type="entry name" value="AAA"/>
    <property type="match status" value="1"/>
</dbReference>
<evidence type="ECO:0000313" key="7">
    <source>
        <dbReference type="Proteomes" id="UP000203896"/>
    </source>
</evidence>
<evidence type="ECO:0000256" key="1">
    <source>
        <dbReference type="ARBA" id="ARBA00022705"/>
    </source>
</evidence>
<dbReference type="InterPro" id="IPR003593">
    <property type="entry name" value="AAA+_ATPase"/>
</dbReference>
<dbReference type="Proteomes" id="UP000203896">
    <property type="component" value="Segment"/>
</dbReference>
<evidence type="ECO:0000256" key="4">
    <source>
        <dbReference type="HAMAP-Rule" id="MF_04162"/>
    </source>
</evidence>
<dbReference type="PANTHER" id="PTHR11669">
    <property type="entry name" value="REPLICATION FACTOR C / DNA POLYMERASE III GAMMA-TAU SUBUNIT"/>
    <property type="match status" value="1"/>
</dbReference>
<dbReference type="SMART" id="SM00382">
    <property type="entry name" value="AAA"/>
    <property type="match status" value="1"/>
</dbReference>
<dbReference type="SMR" id="A0A0B7MR45"/>
<keyword evidence="4" id="KW-0378">Hydrolase</keyword>
<dbReference type="PANTHER" id="PTHR11669:SF20">
    <property type="entry name" value="REPLICATION FACTOR C SUBUNIT 4"/>
    <property type="match status" value="1"/>
</dbReference>
<dbReference type="GO" id="GO:0016887">
    <property type="term" value="F:ATP hydrolysis activity"/>
    <property type="evidence" value="ECO:0007669"/>
    <property type="project" value="UniProtKB-UniRule"/>
</dbReference>
<gene>
    <name evidence="6" type="ORF">BN201_0030</name>
</gene>
<dbReference type="InterPro" id="IPR027417">
    <property type="entry name" value="P-loop_NTPase"/>
</dbReference>
<dbReference type="Pfam" id="PF21429">
    <property type="entry name" value="Gp44_C"/>
    <property type="match status" value="1"/>
</dbReference>
<organism evidence="6 7">
    <name type="scientific">Enterobacteria phage GEC-3S</name>
    <dbReference type="NCBI Taxonomy" id="1222338"/>
    <lineage>
        <taxon>Viruses</taxon>
        <taxon>Duplodnaviria</taxon>
        <taxon>Heunggongvirae</taxon>
        <taxon>Uroviricota</taxon>
        <taxon>Caudoviricetes</taxon>
        <taxon>Pantevenvirales</taxon>
        <taxon>Straboviridae</taxon>
        <taxon>Krischvirus</taxon>
        <taxon>Krischvirus gec3s</taxon>
    </lineage>
</organism>
<dbReference type="EMBL" id="HE978309">
    <property type="protein sequence ID" value="CEO90633.1"/>
    <property type="molecule type" value="Genomic_DNA"/>
</dbReference>
<keyword evidence="3 4" id="KW-0067">ATP-binding</keyword>
<dbReference type="SUPFAM" id="SSF52540">
    <property type="entry name" value="P-loop containing nucleoside triphosphate hydrolases"/>
    <property type="match status" value="1"/>
</dbReference>
<evidence type="ECO:0000256" key="3">
    <source>
        <dbReference type="ARBA" id="ARBA00022840"/>
    </source>
</evidence>
<dbReference type="EC" id="3.6.4.-" evidence="4"/>
<evidence type="ECO:0000259" key="5">
    <source>
        <dbReference type="SMART" id="SM00382"/>
    </source>
</evidence>
<dbReference type="InterPro" id="IPR050238">
    <property type="entry name" value="DNA_Rep/Repair_Clamp_Loader"/>
</dbReference>
<feature type="domain" description="AAA+ ATPase" evidence="5">
    <location>
        <begin position="41"/>
        <end position="165"/>
    </location>
</feature>
<feature type="binding site" evidence="4">
    <location>
        <position position="209"/>
    </location>
    <ligand>
        <name>ATP</name>
        <dbReference type="ChEBI" id="CHEBI:30616"/>
    </ligand>
</feature>
<dbReference type="InterPro" id="IPR046388">
    <property type="entry name" value="T4_Clamp_Loader_L"/>
</dbReference>
<dbReference type="GO" id="GO:0003677">
    <property type="term" value="F:DNA binding"/>
    <property type="evidence" value="ECO:0007669"/>
    <property type="project" value="UniProtKB-UniRule"/>
</dbReference>
<dbReference type="KEGG" id="vg:23301079"/>
<keyword evidence="2 4" id="KW-0547">Nucleotide-binding</keyword>
<dbReference type="CDD" id="cd00009">
    <property type="entry name" value="AAA"/>
    <property type="match status" value="1"/>
</dbReference>
<dbReference type="InterPro" id="IPR048815">
    <property type="entry name" value="Gp44_lid"/>
</dbReference>
<feature type="binding site" evidence="4">
    <location>
        <begin position="53"/>
        <end position="58"/>
    </location>
    <ligand>
        <name>ATP</name>
        <dbReference type="ChEBI" id="CHEBI:30616"/>
    </ligand>
</feature>
<comment type="function">
    <text evidence="4">Forms the sliding-clamp-loader together with the small subunit. Functions as an ATPase enzyme. The clamp loader holds the clamp in an open conformation and places it onto the DNA. 4 ATP molecules must bind to the sliding-clamp-loader before the latter can open the sliding clamp. ATP hydrolysis triggers the detachment of the sliding clamp from the sliding-clamp-loader, freeing the sliding clamp to track along DNA.</text>
</comment>
<dbReference type="GO" id="GO:0039693">
    <property type="term" value="P:viral DNA genome replication"/>
    <property type="evidence" value="ECO:0007669"/>
    <property type="project" value="UniProtKB-UniRule"/>
</dbReference>
<feature type="binding site" evidence="4">
    <location>
        <position position="24"/>
    </location>
    <ligand>
        <name>ATP</name>
        <dbReference type="ChEBI" id="CHEBI:30616"/>
    </ligand>
</feature>
<dbReference type="Gene3D" id="1.10.8.60">
    <property type="match status" value="1"/>
</dbReference>
<evidence type="ECO:0000256" key="2">
    <source>
        <dbReference type="ARBA" id="ARBA00022741"/>
    </source>
</evidence>
<dbReference type="GO" id="GO:0005524">
    <property type="term" value="F:ATP binding"/>
    <property type="evidence" value="ECO:0007669"/>
    <property type="project" value="UniProtKB-UniRule"/>
</dbReference>
<comment type="similarity">
    <text evidence="4">Belongs to the Tevenvirinae sliding-clamp-loader large subunit family.</text>
</comment>
<dbReference type="RefSeq" id="YP_009118713.1">
    <property type="nucleotide sequence ID" value="NC_025425.1"/>
</dbReference>
<dbReference type="GO" id="GO:0006281">
    <property type="term" value="P:DNA repair"/>
    <property type="evidence" value="ECO:0007669"/>
    <property type="project" value="TreeGrafter"/>
</dbReference>
<name>A0A0B7MR45_9CAUD</name>
<comment type="subunit">
    <text evidence="4">The sliding-clamp-loader consists of 4 large subunits and 1 small subunit. Interacts with the sliding clamp; this interaction allows the sliding-clamp-loader to open the sliding clamp. Part of the replicase complex that includes the DNA polymerase, the polymerase clamp, the clamp loader complex, the single-stranded DNA binding protein, the primase, the helicase and the helicase assembly factor.</text>
</comment>
<dbReference type="OrthoDB" id="4962at10239"/>
<dbReference type="HAMAP" id="MF_04162">
    <property type="entry name" value="T4_Clamp_Loader_L"/>
    <property type="match status" value="1"/>
</dbReference>
<dbReference type="InterPro" id="IPR003959">
    <property type="entry name" value="ATPase_AAA_core"/>
</dbReference>
<dbReference type="GO" id="GO:0003689">
    <property type="term" value="F:DNA clamp loader activity"/>
    <property type="evidence" value="ECO:0007669"/>
    <property type="project" value="UniProtKB-UniRule"/>
</dbReference>
<protein>
    <recommendedName>
        <fullName evidence="4">Sliding-clamp-loader large subunit</fullName>
        <ecNumber evidence="4">3.6.4.-</ecNumber>
    </recommendedName>
    <alternativeName>
        <fullName evidence="4">Clamp loader gp44 subunit</fullName>
    </alternativeName>
</protein>
<keyword evidence="1" id="KW-0235">DNA replication</keyword>
<evidence type="ECO:0000313" key="6">
    <source>
        <dbReference type="EMBL" id="CEO90633.1"/>
    </source>
</evidence>
<proteinExistence type="inferred from homology"/>
<keyword evidence="4" id="KW-1194">Viral DNA replication</keyword>
<feature type="binding site" evidence="4">
    <location>
        <begin position="12"/>
        <end position="15"/>
    </location>
    <ligand>
        <name>ATP</name>
        <dbReference type="ChEBI" id="CHEBI:30616"/>
    </ligand>
</feature>
<dbReference type="Pfam" id="PF21328">
    <property type="entry name" value="Gp44_lid"/>
    <property type="match status" value="1"/>
</dbReference>
<keyword evidence="7" id="KW-1185">Reference proteome</keyword>